<evidence type="ECO:0008006" key="4">
    <source>
        <dbReference type="Google" id="ProtNLM"/>
    </source>
</evidence>
<gene>
    <name evidence="2" type="ORF">LITE_LOCUS1706</name>
</gene>
<comment type="caution">
    <text evidence="2">The sequence shown here is derived from an EMBL/GenBank/DDBJ whole genome shotgun (WGS) entry which is preliminary data.</text>
</comment>
<dbReference type="Proteomes" id="UP001154282">
    <property type="component" value="Unassembled WGS sequence"/>
</dbReference>
<dbReference type="InterPro" id="IPR011053">
    <property type="entry name" value="Single_hybrid_motif"/>
</dbReference>
<reference evidence="2" key="1">
    <citation type="submission" date="2022-08" db="EMBL/GenBank/DDBJ databases">
        <authorList>
            <person name="Gutierrez-Valencia J."/>
        </authorList>
    </citation>
    <scope>NUCLEOTIDE SEQUENCE</scope>
</reference>
<keyword evidence="3" id="KW-1185">Reference proteome</keyword>
<dbReference type="PANTHER" id="PTHR47597">
    <property type="entry name" value="IS A MEMBER OF THE PF|00364 BIOTIN-REQUIRING ENZYMES FAMILY-RELATED"/>
    <property type="match status" value="1"/>
</dbReference>
<dbReference type="SUPFAM" id="SSF51230">
    <property type="entry name" value="Single hybrid motif"/>
    <property type="match status" value="1"/>
</dbReference>
<dbReference type="InterPro" id="IPR053217">
    <property type="entry name" value="ACC_Biotin_Carrier"/>
</dbReference>
<dbReference type="PANTHER" id="PTHR47597:SF2">
    <property type="entry name" value="LIPOYL-BINDING DOMAIN-CONTAINING PROTEIN"/>
    <property type="match status" value="1"/>
</dbReference>
<organism evidence="2 3">
    <name type="scientific">Linum tenue</name>
    <dbReference type="NCBI Taxonomy" id="586396"/>
    <lineage>
        <taxon>Eukaryota</taxon>
        <taxon>Viridiplantae</taxon>
        <taxon>Streptophyta</taxon>
        <taxon>Embryophyta</taxon>
        <taxon>Tracheophyta</taxon>
        <taxon>Spermatophyta</taxon>
        <taxon>Magnoliopsida</taxon>
        <taxon>eudicotyledons</taxon>
        <taxon>Gunneridae</taxon>
        <taxon>Pentapetalae</taxon>
        <taxon>rosids</taxon>
        <taxon>fabids</taxon>
        <taxon>Malpighiales</taxon>
        <taxon>Linaceae</taxon>
        <taxon>Linum</taxon>
    </lineage>
</organism>
<sequence length="296" mass="31095">MESSVFLRSFHCSVPTVSNAQPLAERPGAISSVQTVGFSRTLVCSPVKRNLSIVSCAKTSDSSVASKSAADGSVPAASENNGVPHRATFPSGFEALMLEVCDETEVAELKLKVGDFEMHLKRNIGVTHAPLSNISPTVPPPIPSKPMDVAAPAAPPAPTPPPKKSNPFTNVSFGKSPRLAALEASGASGFVLVASPTVGTFRKNRTVKGKKQPQICKEGDMIKEGQVIGYLDQFGTELPVKTDVAGEVLKILFNDGGKISPSLHTILLFPSPSSWGTFSRRGSLCLSEADGKVLSN</sequence>
<feature type="region of interest" description="Disordered" evidence="1">
    <location>
        <begin position="137"/>
        <end position="170"/>
    </location>
</feature>
<feature type="compositionally biased region" description="Low complexity" evidence="1">
    <location>
        <begin position="64"/>
        <end position="74"/>
    </location>
</feature>
<protein>
    <recommendedName>
        <fullName evidence="4">Biotin carboxyl carrier protein</fullName>
    </recommendedName>
</protein>
<dbReference type="Gene3D" id="2.40.50.100">
    <property type="match status" value="1"/>
</dbReference>
<accession>A0AAV0GY83</accession>
<evidence type="ECO:0000256" key="1">
    <source>
        <dbReference type="SAM" id="MobiDB-lite"/>
    </source>
</evidence>
<evidence type="ECO:0000313" key="3">
    <source>
        <dbReference type="Proteomes" id="UP001154282"/>
    </source>
</evidence>
<dbReference type="AlphaFoldDB" id="A0AAV0GY83"/>
<feature type="compositionally biased region" description="Pro residues" evidence="1">
    <location>
        <begin position="153"/>
        <end position="164"/>
    </location>
</feature>
<evidence type="ECO:0000313" key="2">
    <source>
        <dbReference type="EMBL" id="CAI0377997.1"/>
    </source>
</evidence>
<feature type="region of interest" description="Disordered" evidence="1">
    <location>
        <begin position="64"/>
        <end position="83"/>
    </location>
</feature>
<proteinExistence type="predicted"/>
<dbReference type="EMBL" id="CAMGYJ010000002">
    <property type="protein sequence ID" value="CAI0377997.1"/>
    <property type="molecule type" value="Genomic_DNA"/>
</dbReference>
<name>A0AAV0GY83_9ROSI</name>